<keyword evidence="1" id="KW-1133">Transmembrane helix</keyword>
<protein>
    <submittedName>
        <fullName evidence="2">Uncharacterized protein</fullName>
    </submittedName>
</protein>
<keyword evidence="1" id="KW-0472">Membrane</keyword>
<dbReference type="AlphaFoldDB" id="A0A2R5G1A3"/>
<feature type="transmembrane region" description="Helical" evidence="1">
    <location>
        <begin position="7"/>
        <end position="24"/>
    </location>
</feature>
<accession>A0A2R5G1A3</accession>
<feature type="transmembrane region" description="Helical" evidence="1">
    <location>
        <begin position="190"/>
        <end position="211"/>
    </location>
</feature>
<evidence type="ECO:0000256" key="1">
    <source>
        <dbReference type="SAM" id="Phobius"/>
    </source>
</evidence>
<proteinExistence type="predicted"/>
<name>A0A2R5G1A3_9STRA</name>
<dbReference type="EMBL" id="BEYU01000003">
    <property type="protein sequence ID" value="GBG24069.1"/>
    <property type="molecule type" value="Genomic_DNA"/>
</dbReference>
<dbReference type="OrthoDB" id="496634at2759"/>
<dbReference type="InParanoid" id="A0A2R5G1A3"/>
<feature type="transmembrane region" description="Helical" evidence="1">
    <location>
        <begin position="36"/>
        <end position="58"/>
    </location>
</feature>
<keyword evidence="1" id="KW-0812">Transmembrane</keyword>
<feature type="transmembrane region" description="Helical" evidence="1">
    <location>
        <begin position="79"/>
        <end position="97"/>
    </location>
</feature>
<evidence type="ECO:0000313" key="2">
    <source>
        <dbReference type="EMBL" id="GBG24069.1"/>
    </source>
</evidence>
<organism evidence="2 3">
    <name type="scientific">Hondaea fermentalgiana</name>
    <dbReference type="NCBI Taxonomy" id="2315210"/>
    <lineage>
        <taxon>Eukaryota</taxon>
        <taxon>Sar</taxon>
        <taxon>Stramenopiles</taxon>
        <taxon>Bigyra</taxon>
        <taxon>Labyrinthulomycetes</taxon>
        <taxon>Thraustochytrida</taxon>
        <taxon>Thraustochytriidae</taxon>
        <taxon>Hondaea</taxon>
    </lineage>
</organism>
<feature type="transmembrane region" description="Helical" evidence="1">
    <location>
        <begin position="117"/>
        <end position="139"/>
    </location>
</feature>
<keyword evidence="3" id="KW-1185">Reference proteome</keyword>
<feature type="transmembrane region" description="Helical" evidence="1">
    <location>
        <begin position="151"/>
        <end position="170"/>
    </location>
</feature>
<dbReference type="Proteomes" id="UP000241890">
    <property type="component" value="Unassembled WGS sequence"/>
</dbReference>
<sequence>MIAFGYVVIFVGGLFASLVAWHHVEHGVLLQPLQTALALFLSINVLICLWEIVLFFYVDKIKAEFDGRKKKVERGYIGSFFLFEEASLAQALTPSFWTQVWSTYALVDRSYADTHSYGWAIDIGNGFTMLVPSLIFAVGMTLQEKLMPARVLGIIGLFSFYQGFYGTVLYFMQYCVHRRWNDHGSTPFQIFSMVICTNIIWMVFPLLGIYASCQLILSDDKNPFAIFV</sequence>
<gene>
    <name evidence="2" type="ORF">FCC1311_002872</name>
</gene>
<reference evidence="2 3" key="1">
    <citation type="submission" date="2017-12" db="EMBL/GenBank/DDBJ databases">
        <title>Sequencing, de novo assembly and annotation of complete genome of a new Thraustochytrid species, strain FCC1311.</title>
        <authorList>
            <person name="Sedici K."/>
            <person name="Godart F."/>
            <person name="Aiese Cigliano R."/>
            <person name="Sanseverino W."/>
            <person name="Barakat M."/>
            <person name="Ortet P."/>
            <person name="Marechal E."/>
            <person name="Cagnac O."/>
            <person name="Amato A."/>
        </authorList>
    </citation>
    <scope>NUCLEOTIDE SEQUENCE [LARGE SCALE GENOMIC DNA]</scope>
</reference>
<comment type="caution">
    <text evidence="2">The sequence shown here is derived from an EMBL/GenBank/DDBJ whole genome shotgun (WGS) entry which is preliminary data.</text>
</comment>
<evidence type="ECO:0000313" key="3">
    <source>
        <dbReference type="Proteomes" id="UP000241890"/>
    </source>
</evidence>